<feature type="transmembrane region" description="Helical" evidence="1">
    <location>
        <begin position="34"/>
        <end position="52"/>
    </location>
</feature>
<dbReference type="PANTHER" id="PTHR35335:SF1">
    <property type="entry name" value="UPF0716 PROTEIN FXSA"/>
    <property type="match status" value="1"/>
</dbReference>
<organism evidence="2 3">
    <name type="scientific">Paenibacillus selenitireducens</name>
    <dbReference type="NCBI Taxonomy" id="1324314"/>
    <lineage>
        <taxon>Bacteria</taxon>
        <taxon>Bacillati</taxon>
        <taxon>Bacillota</taxon>
        <taxon>Bacilli</taxon>
        <taxon>Bacillales</taxon>
        <taxon>Paenibacillaceae</taxon>
        <taxon>Paenibacillus</taxon>
    </lineage>
</organism>
<dbReference type="RefSeq" id="WP_078496602.1">
    <property type="nucleotide sequence ID" value="NZ_MSZX01000001.1"/>
</dbReference>
<dbReference type="GO" id="GO:0016020">
    <property type="term" value="C:membrane"/>
    <property type="evidence" value="ECO:0007669"/>
    <property type="project" value="InterPro"/>
</dbReference>
<dbReference type="PANTHER" id="PTHR35335">
    <property type="entry name" value="UPF0716 PROTEIN FXSA"/>
    <property type="match status" value="1"/>
</dbReference>
<keyword evidence="1" id="KW-0472">Membrane</keyword>
<feature type="transmembrane region" description="Helical" evidence="1">
    <location>
        <begin position="7"/>
        <end position="28"/>
    </location>
</feature>
<evidence type="ECO:0000313" key="3">
    <source>
        <dbReference type="Proteomes" id="UP000190188"/>
    </source>
</evidence>
<dbReference type="NCBIfam" id="NF008528">
    <property type="entry name" value="PRK11463.1-2"/>
    <property type="match status" value="1"/>
</dbReference>
<sequence>MLLRNMMFIFFGIIVVEVFGITLVSSWIGGWNTLLLIVITSLLGIAVARFEGMKVLEDAKQQMREGKVPGRTFIDGICILIGGWLLIIPGFITDIIGFTLAFPLTRPLYRSLILMWIMKKMKDGRFTIYRR</sequence>
<feature type="transmembrane region" description="Helical" evidence="1">
    <location>
        <begin position="73"/>
        <end position="92"/>
    </location>
</feature>
<keyword evidence="3" id="KW-1185">Reference proteome</keyword>
<evidence type="ECO:0000313" key="2">
    <source>
        <dbReference type="EMBL" id="OPA80883.1"/>
    </source>
</evidence>
<dbReference type="InterPro" id="IPR007313">
    <property type="entry name" value="FxsA"/>
</dbReference>
<dbReference type="STRING" id="1324314.BVG16_00595"/>
<feature type="transmembrane region" description="Helical" evidence="1">
    <location>
        <begin position="98"/>
        <end position="118"/>
    </location>
</feature>
<accession>A0A1T2XMJ0</accession>
<gene>
    <name evidence="2" type="ORF">BVG16_00595</name>
</gene>
<keyword evidence="1" id="KW-0812">Transmembrane</keyword>
<comment type="caution">
    <text evidence="2">The sequence shown here is derived from an EMBL/GenBank/DDBJ whole genome shotgun (WGS) entry which is preliminary data.</text>
</comment>
<dbReference type="OrthoDB" id="9792788at2"/>
<dbReference type="Proteomes" id="UP000190188">
    <property type="component" value="Unassembled WGS sequence"/>
</dbReference>
<dbReference type="Pfam" id="PF04186">
    <property type="entry name" value="FxsA"/>
    <property type="match status" value="1"/>
</dbReference>
<reference evidence="2 3" key="1">
    <citation type="submission" date="2017-01" db="EMBL/GenBank/DDBJ databases">
        <title>Genome analysis of Paenibacillus selenitrireducens ES3-24.</title>
        <authorList>
            <person name="Xu D."/>
            <person name="Yao R."/>
            <person name="Zheng S."/>
        </authorList>
    </citation>
    <scope>NUCLEOTIDE SEQUENCE [LARGE SCALE GENOMIC DNA]</scope>
    <source>
        <strain evidence="2 3">ES3-24</strain>
    </source>
</reference>
<dbReference type="EMBL" id="MSZX01000001">
    <property type="protein sequence ID" value="OPA80883.1"/>
    <property type="molecule type" value="Genomic_DNA"/>
</dbReference>
<name>A0A1T2XMJ0_9BACL</name>
<proteinExistence type="predicted"/>
<dbReference type="AlphaFoldDB" id="A0A1T2XMJ0"/>
<protein>
    <submittedName>
        <fullName evidence="2">Membrane protein FxsA</fullName>
    </submittedName>
</protein>
<evidence type="ECO:0000256" key="1">
    <source>
        <dbReference type="SAM" id="Phobius"/>
    </source>
</evidence>
<keyword evidence="1" id="KW-1133">Transmembrane helix</keyword>